<gene>
    <name evidence="16" type="ORF">FCM35_KLT18319</name>
</gene>
<evidence type="ECO:0000256" key="4">
    <source>
        <dbReference type="ARBA" id="ARBA00022603"/>
    </source>
</evidence>
<evidence type="ECO:0000259" key="15">
    <source>
        <dbReference type="PROSITE" id="PS51215"/>
    </source>
</evidence>
<evidence type="ECO:0000256" key="10">
    <source>
        <dbReference type="ARBA" id="ARBA00023242"/>
    </source>
</evidence>
<dbReference type="SUPFAM" id="SSF82199">
    <property type="entry name" value="SET domain"/>
    <property type="match status" value="1"/>
</dbReference>
<dbReference type="Proteomes" id="UP000623129">
    <property type="component" value="Unassembled WGS sequence"/>
</dbReference>
<feature type="compositionally biased region" description="Low complexity" evidence="11">
    <location>
        <begin position="1809"/>
        <end position="1819"/>
    </location>
</feature>
<evidence type="ECO:0000256" key="9">
    <source>
        <dbReference type="ARBA" id="ARBA00022833"/>
    </source>
</evidence>
<evidence type="ECO:0000256" key="8">
    <source>
        <dbReference type="ARBA" id="ARBA00022771"/>
    </source>
</evidence>
<dbReference type="Gene3D" id="3.30.40.100">
    <property type="match status" value="1"/>
</dbReference>
<comment type="subcellular location">
    <subcellularLocation>
        <location evidence="2">Chromosome</location>
    </subcellularLocation>
    <subcellularLocation>
        <location evidence="1">Nucleus</location>
    </subcellularLocation>
</comment>
<evidence type="ECO:0000256" key="5">
    <source>
        <dbReference type="ARBA" id="ARBA00022679"/>
    </source>
</evidence>
<feature type="domain" description="SET" evidence="12">
    <location>
        <begin position="861"/>
        <end position="978"/>
    </location>
</feature>
<dbReference type="PROSITE" id="PS50868">
    <property type="entry name" value="POST_SET"/>
    <property type="match status" value="1"/>
</dbReference>
<feature type="region of interest" description="Disordered" evidence="11">
    <location>
        <begin position="428"/>
        <end position="496"/>
    </location>
</feature>
<dbReference type="PANTHER" id="PTHR22884">
    <property type="entry name" value="SET DOMAIN PROTEINS"/>
    <property type="match status" value="1"/>
</dbReference>
<dbReference type="SMART" id="SM00570">
    <property type="entry name" value="AWS"/>
    <property type="match status" value="1"/>
</dbReference>
<dbReference type="InterPro" id="IPR046341">
    <property type="entry name" value="SET_dom_sf"/>
</dbReference>
<evidence type="ECO:0000256" key="1">
    <source>
        <dbReference type="ARBA" id="ARBA00004123"/>
    </source>
</evidence>
<feature type="compositionally biased region" description="Basic and acidic residues" evidence="11">
    <location>
        <begin position="1647"/>
        <end position="1659"/>
    </location>
</feature>
<feature type="region of interest" description="Disordered" evidence="11">
    <location>
        <begin position="1126"/>
        <end position="1213"/>
    </location>
</feature>
<dbReference type="PROSITE" id="PS51050">
    <property type="entry name" value="ZF_CW"/>
    <property type="match status" value="1"/>
</dbReference>
<keyword evidence="3" id="KW-0158">Chromosome</keyword>
<feature type="region of interest" description="Disordered" evidence="11">
    <location>
        <begin position="1776"/>
        <end position="1835"/>
    </location>
</feature>
<evidence type="ECO:0000256" key="11">
    <source>
        <dbReference type="SAM" id="MobiDB-lite"/>
    </source>
</evidence>
<evidence type="ECO:0000313" key="16">
    <source>
        <dbReference type="EMBL" id="KAF3337732.1"/>
    </source>
</evidence>
<dbReference type="Pfam" id="PF07496">
    <property type="entry name" value="zf-CW"/>
    <property type="match status" value="1"/>
</dbReference>
<evidence type="ECO:0000259" key="14">
    <source>
        <dbReference type="PROSITE" id="PS51050"/>
    </source>
</evidence>
<keyword evidence="9" id="KW-0862">Zinc</keyword>
<dbReference type="SMART" id="SM00317">
    <property type="entry name" value="SET"/>
    <property type="match status" value="1"/>
</dbReference>
<evidence type="ECO:0000259" key="13">
    <source>
        <dbReference type="PROSITE" id="PS50868"/>
    </source>
</evidence>
<keyword evidence="17" id="KW-1185">Reference proteome</keyword>
<reference evidence="16" key="1">
    <citation type="submission" date="2020-01" db="EMBL/GenBank/DDBJ databases">
        <title>Genome sequence of Kobresia littledalei, the first chromosome-level genome in the family Cyperaceae.</title>
        <authorList>
            <person name="Qu G."/>
        </authorList>
    </citation>
    <scope>NUCLEOTIDE SEQUENCE</scope>
    <source>
        <strain evidence="16">C.B.Clarke</strain>
        <tissue evidence="16">Leaf</tissue>
    </source>
</reference>
<dbReference type="GO" id="GO:0005634">
    <property type="term" value="C:nucleus"/>
    <property type="evidence" value="ECO:0007669"/>
    <property type="project" value="UniProtKB-SubCell"/>
</dbReference>
<dbReference type="GO" id="GO:0046975">
    <property type="term" value="F:histone H3K36 methyltransferase activity"/>
    <property type="evidence" value="ECO:0007669"/>
    <property type="project" value="InterPro"/>
</dbReference>
<dbReference type="GO" id="GO:0008270">
    <property type="term" value="F:zinc ion binding"/>
    <property type="evidence" value="ECO:0007669"/>
    <property type="project" value="UniProtKB-KW"/>
</dbReference>
<keyword evidence="8" id="KW-0863">Zinc-finger</keyword>
<keyword evidence="6" id="KW-0949">S-adenosyl-L-methionine</keyword>
<keyword evidence="7" id="KW-0479">Metal-binding</keyword>
<feature type="compositionally biased region" description="Polar residues" evidence="11">
    <location>
        <begin position="1630"/>
        <end position="1640"/>
    </location>
</feature>
<dbReference type="InterPro" id="IPR006560">
    <property type="entry name" value="AWS_dom"/>
</dbReference>
<feature type="domain" description="CW-type" evidence="14">
    <location>
        <begin position="681"/>
        <end position="735"/>
    </location>
</feature>
<feature type="region of interest" description="Disordered" evidence="11">
    <location>
        <begin position="1646"/>
        <end position="1691"/>
    </location>
</feature>
<dbReference type="InterPro" id="IPR001214">
    <property type="entry name" value="SET_dom"/>
</dbReference>
<dbReference type="CDD" id="cd19172">
    <property type="entry name" value="SET_SETD2"/>
    <property type="match status" value="1"/>
</dbReference>
<feature type="compositionally biased region" description="Basic and acidic residues" evidence="11">
    <location>
        <begin position="1133"/>
        <end position="1148"/>
    </location>
</feature>
<evidence type="ECO:0000259" key="12">
    <source>
        <dbReference type="PROSITE" id="PS50280"/>
    </source>
</evidence>
<keyword evidence="10" id="KW-0539">Nucleus</keyword>
<feature type="compositionally biased region" description="Pro residues" evidence="11">
    <location>
        <begin position="1667"/>
        <end position="1682"/>
    </location>
</feature>
<feature type="compositionally biased region" description="Low complexity" evidence="11">
    <location>
        <begin position="1352"/>
        <end position="1362"/>
    </location>
</feature>
<dbReference type="OrthoDB" id="422362at2759"/>
<organism evidence="16 17">
    <name type="scientific">Carex littledalei</name>
    <dbReference type="NCBI Taxonomy" id="544730"/>
    <lineage>
        <taxon>Eukaryota</taxon>
        <taxon>Viridiplantae</taxon>
        <taxon>Streptophyta</taxon>
        <taxon>Embryophyta</taxon>
        <taxon>Tracheophyta</taxon>
        <taxon>Spermatophyta</taxon>
        <taxon>Magnoliopsida</taxon>
        <taxon>Liliopsida</taxon>
        <taxon>Poales</taxon>
        <taxon>Cyperaceae</taxon>
        <taxon>Cyperoideae</taxon>
        <taxon>Cariceae</taxon>
        <taxon>Carex</taxon>
        <taxon>Carex subgen. Euthyceras</taxon>
    </lineage>
</organism>
<feature type="compositionally biased region" description="Basic and acidic residues" evidence="11">
    <location>
        <begin position="1190"/>
        <end position="1213"/>
    </location>
</feature>
<evidence type="ECO:0000256" key="2">
    <source>
        <dbReference type="ARBA" id="ARBA00004286"/>
    </source>
</evidence>
<dbReference type="InterPro" id="IPR050777">
    <property type="entry name" value="SET2_Histone-Lys_MeTrsfase"/>
</dbReference>
<keyword evidence="4 16" id="KW-0489">Methyltransferase</keyword>
<dbReference type="InterPro" id="IPR003616">
    <property type="entry name" value="Post-SET_dom"/>
</dbReference>
<feature type="domain" description="AWS" evidence="15">
    <location>
        <begin position="809"/>
        <end position="859"/>
    </location>
</feature>
<dbReference type="InterPro" id="IPR011124">
    <property type="entry name" value="Znf_CW"/>
</dbReference>
<accession>A0A833RF07</accession>
<feature type="domain" description="Post-SET" evidence="13">
    <location>
        <begin position="986"/>
        <end position="1002"/>
    </location>
</feature>
<dbReference type="FunFam" id="2.170.270.10:FF:000035">
    <property type="entry name" value="Histone-lysine N-methyltransferase"/>
    <property type="match status" value="1"/>
</dbReference>
<dbReference type="PROSITE" id="PS50280">
    <property type="entry name" value="SET"/>
    <property type="match status" value="1"/>
</dbReference>
<protein>
    <submittedName>
        <fullName evidence="16">Histone-lysine N-methyltransferase ASHH2-like isoform X2</fullName>
    </submittedName>
</protein>
<comment type="caution">
    <text evidence="16">The sequence shown here is derived from an EMBL/GenBank/DDBJ whole genome shotgun (WGS) entry which is preliminary data.</text>
</comment>
<evidence type="ECO:0000313" key="17">
    <source>
        <dbReference type="Proteomes" id="UP000623129"/>
    </source>
</evidence>
<dbReference type="PROSITE" id="PS51215">
    <property type="entry name" value="AWS"/>
    <property type="match status" value="1"/>
</dbReference>
<name>A0A833RF07_9POAL</name>
<dbReference type="SMART" id="SM00508">
    <property type="entry name" value="PostSET"/>
    <property type="match status" value="1"/>
</dbReference>
<dbReference type="Pfam" id="PF17907">
    <property type="entry name" value="AWS"/>
    <property type="match status" value="1"/>
</dbReference>
<proteinExistence type="predicted"/>
<feature type="region of interest" description="Disordered" evidence="11">
    <location>
        <begin position="1621"/>
        <end position="1640"/>
    </location>
</feature>
<evidence type="ECO:0000256" key="3">
    <source>
        <dbReference type="ARBA" id="ARBA00022454"/>
    </source>
</evidence>
<evidence type="ECO:0000256" key="7">
    <source>
        <dbReference type="ARBA" id="ARBA00022723"/>
    </source>
</evidence>
<dbReference type="EMBL" id="SWLB01000006">
    <property type="protein sequence ID" value="KAF3337732.1"/>
    <property type="molecule type" value="Genomic_DNA"/>
</dbReference>
<dbReference type="GO" id="GO:0032259">
    <property type="term" value="P:methylation"/>
    <property type="evidence" value="ECO:0007669"/>
    <property type="project" value="UniProtKB-KW"/>
</dbReference>
<keyword evidence="5 16" id="KW-0808">Transferase</keyword>
<feature type="compositionally biased region" description="Polar residues" evidence="11">
    <location>
        <begin position="1155"/>
        <end position="1164"/>
    </location>
</feature>
<dbReference type="GO" id="GO:0005694">
    <property type="term" value="C:chromosome"/>
    <property type="evidence" value="ECO:0007669"/>
    <property type="project" value="UniProtKB-SubCell"/>
</dbReference>
<dbReference type="InterPro" id="IPR044437">
    <property type="entry name" value="SETD2/Set2_SET"/>
</dbReference>
<dbReference type="Gene3D" id="2.170.270.10">
    <property type="entry name" value="SET domain"/>
    <property type="match status" value="1"/>
</dbReference>
<dbReference type="Pfam" id="PF00856">
    <property type="entry name" value="SET"/>
    <property type="match status" value="1"/>
</dbReference>
<evidence type="ECO:0000256" key="6">
    <source>
        <dbReference type="ARBA" id="ARBA00022691"/>
    </source>
</evidence>
<feature type="region of interest" description="Disordered" evidence="11">
    <location>
        <begin position="1352"/>
        <end position="1421"/>
    </location>
</feature>
<feature type="compositionally biased region" description="Basic and acidic residues" evidence="11">
    <location>
        <begin position="1823"/>
        <end position="1835"/>
    </location>
</feature>
<sequence>MVYGSSFGEPTVHLESMCGSSSSDPSTILEEISNCTHFEEGCGPSSEQSEKISGGGGIGVINGVTEFDAAWFSQEKANPIMEIALENAVLEIDATGFVKEKMIEVVSQAASSSTEIDSTIVDAVNTVSPEVKEGLLPPLVNGSGISIDNSKGVNARKIVEVTRISKDDVSPADALSSDPSTIRGTSFELETPGFNMDSSANAGKVVEATVVSEDKVGLIEAAGSDPPGLVLPSGNDVNKEDTSQMEGANASTEELHCNKEKVALAKAPKERERKLKPSELIVFTRRNPKRSATHAESDLNIDRLIRIGNRGRKLKKDNEIFDPTVLVSLIRDPKLTTKKRNPLSRRGRDSVWGRIENLSQIIDVNVEFCKLKQEREAEEKKIQMALGEKMDGKNKISNQSKLDLRHLKQEGTLDRDLDSTLTHERSCAGHETVQRATNERDAADPGSSPDSVVYNPLSCEASPVVLQQKQSTKNKRKKKNKGENAKPSRRSGVQNVSVNANQGTLYWFQIDKKGRPISNGKKEEKAQDLSAPGVMRKETTNTSDPYNGVTIASLSGFTLNGTQEPFRCGGFLAQLLPPAKPLVPVHLLSIPAPSGSLPVPTQSVPVPSNTRSIPGQPVLPRQPYPVHMQLISSSVRPLHMPTNPVSASGKLLQGKPQPAPTPLQLMNGPGQSVPVPAKPAPKLRVAWVCCDECGKWRCIPSGLADVIDETNCRWTCKDNADKAFADCSIPQEKSNAEINAELEISDGSGDEGPSSRGYKLGDVNHMKPLIGDMRPHSTKSAKKGLGPAPFTPLKMNLFLHRHRRSQTIDEIMVCNCKPPQNGGIGCRSQCLNRMLSIECIKGMCPCGELCSNQQFQRRNYAKLMYFRSGKKGYGLQLLEDVPAGRFLIEYVGEVLDMPTYEARQKEYASRGQKHFYFMTLNGGEVIDACAKGNLGRFINHSCDPNCRTEKWIVNGEVCIGLFAITDIKKGEELTFDYNYVRVVGAAAKKCFCGAANCRGYIGGDPSSTELVVQEDSDEEDYFEPVTAKQIHRAAAATTLSDNSIKKQPLPDKRQNRFGMSTAVVRKGDSVEVHKLGCKEHLADCKPNSAISQLASSLVNGPMDKALAVPANSQQAFGLLPRGSFSQSIIHPENSSKSKIRENSSHKTDAVFIKPSDSQGTSESANGGGSSRAIIGDVSQCKPDSMLSLPEKSHKVCESMDKEADKNGGMKDMSRHSLSSSIAVSSYSLLELHLSRVNYLGELKMENINGLSQPPDTSLPINSVNEYKPLEKKSLLQGLSEKVVLPDNSFEECELVDREKLFHTPPEDAIDQNNLYDICLKNREVDDVSTPVLRDHSIEEQVPMDMDMNNLCESSCVPPSSSEHLNSPNEDTPSEEDAARTPVHVTRYLSDRVHSRRSGGTVVDKMGCKTSSYNEPSDSDVRPEHADLYLKHPDQQDRSMSPPVGTSGMKSIRTDATDEDLAMYQEVKEMSHNTATTDFEEVEEKLNKLLDEDGSISRRKHATKGYLKLLIVTAAAGDTGLQMLHTILKQNRDDFNRIPIIRKLLKVLGHLGDMGILTLEQMNQGPLRPGMESFRESIYKLTKHKNKKVHQIAREFFDRWMPKSMRVHNSFSHTCNASISKRKSRWDHPSNPHNQDPSFPLYNSQAQHLERPTKRPHSENLEEDAPPGFEPVGPPPGFGPASPPGFESVSPPGFGSFVQPALGAGLNVGPVQVALGYRQERHRPGVSVSYGIPAVTAQNLGVFVQSEGKLSWGIAPSIPFQPFPPLPPYPTIGNGNIVNNGPGFRNDRVRRRWSSNSNLRNQRRFSRPWNNNGYAHNNTNTQRSGKDWPKWPRERR</sequence>